<name>A0A2U3AN76_9BACL</name>
<dbReference type="InterPro" id="IPR013325">
    <property type="entry name" value="RNA_pol_sigma_r2"/>
</dbReference>
<dbReference type="Proteomes" id="UP000245938">
    <property type="component" value="Unassembled WGS sequence"/>
</dbReference>
<dbReference type="AlphaFoldDB" id="A0A2U3AN76"/>
<organism evidence="1 2">
    <name type="scientific">Kurthia sibirica</name>
    <dbReference type="NCBI Taxonomy" id="202750"/>
    <lineage>
        <taxon>Bacteria</taxon>
        <taxon>Bacillati</taxon>
        <taxon>Bacillota</taxon>
        <taxon>Bacilli</taxon>
        <taxon>Bacillales</taxon>
        <taxon>Caryophanaceae</taxon>
        <taxon>Kurthia</taxon>
    </lineage>
</organism>
<evidence type="ECO:0000313" key="2">
    <source>
        <dbReference type="Proteomes" id="UP000245938"/>
    </source>
</evidence>
<gene>
    <name evidence="1" type="ORF">DEX24_05390</name>
</gene>
<dbReference type="OrthoDB" id="9782703at2"/>
<dbReference type="EMBL" id="QFVR01000005">
    <property type="protein sequence ID" value="PWI25966.1"/>
    <property type="molecule type" value="Genomic_DNA"/>
</dbReference>
<reference evidence="1 2" key="1">
    <citation type="submission" date="2018-05" db="EMBL/GenBank/DDBJ databases">
        <title>Kurthia sibirica genome sequence.</title>
        <authorList>
            <person name="Maclea K.S."/>
            <person name="Goen A.E."/>
        </authorList>
    </citation>
    <scope>NUCLEOTIDE SEQUENCE [LARGE SCALE GENOMIC DNA]</scope>
    <source>
        <strain evidence="1 2">ATCC 49154</strain>
    </source>
</reference>
<keyword evidence="2" id="KW-1185">Reference proteome</keyword>
<dbReference type="GO" id="GO:0003700">
    <property type="term" value="F:DNA-binding transcription factor activity"/>
    <property type="evidence" value="ECO:0007669"/>
    <property type="project" value="InterPro"/>
</dbReference>
<evidence type="ECO:0000313" key="1">
    <source>
        <dbReference type="EMBL" id="PWI25966.1"/>
    </source>
</evidence>
<sequence length="176" mass="20637">MNEIKLIRSAIRGNKISLHTLLLLHRSQLYKIIHTYTNDEKIAIDTLCEATEDCIRTIHQLKREELFYTWMLRKHISRAVERYDYKRHLLSNLSTTYRTVAILLFGAQLQTNMVATILHTNQQAIIDMATQIDIDLQGKATIITEQFIRIPVPLQAIEYALQPPKTKRLFRSYLML</sequence>
<comment type="caution">
    <text evidence="1">The sequence shown here is derived from an EMBL/GenBank/DDBJ whole genome shotgun (WGS) entry which is preliminary data.</text>
</comment>
<dbReference type="Gene3D" id="1.10.1740.10">
    <property type="match status" value="1"/>
</dbReference>
<dbReference type="SUPFAM" id="SSF88946">
    <property type="entry name" value="Sigma2 domain of RNA polymerase sigma factors"/>
    <property type="match status" value="1"/>
</dbReference>
<accession>A0A2U3AN76</accession>
<dbReference type="RefSeq" id="WP_109305387.1">
    <property type="nucleotide sequence ID" value="NZ_BJUF01000045.1"/>
</dbReference>
<protein>
    <submittedName>
        <fullName evidence="1">Uncharacterized protein</fullName>
    </submittedName>
</protein>
<dbReference type="GO" id="GO:0006352">
    <property type="term" value="P:DNA-templated transcription initiation"/>
    <property type="evidence" value="ECO:0007669"/>
    <property type="project" value="InterPro"/>
</dbReference>
<proteinExistence type="predicted"/>